<evidence type="ECO:0000313" key="1">
    <source>
        <dbReference type="EMBL" id="GFM33416.1"/>
    </source>
</evidence>
<protein>
    <submittedName>
        <fullName evidence="1">Uncharacterized protein</fullName>
    </submittedName>
</protein>
<reference evidence="1 2" key="1">
    <citation type="submission" date="2020-05" db="EMBL/GenBank/DDBJ databases">
        <title>Draft genome sequence of Desulfovibrio sp. strain HN2T.</title>
        <authorList>
            <person name="Ueno A."/>
            <person name="Tamazawa S."/>
            <person name="Tamamura S."/>
            <person name="Murakami T."/>
            <person name="Kiyama T."/>
            <person name="Inomata H."/>
            <person name="Amano Y."/>
            <person name="Miyakawa K."/>
            <person name="Tamaki H."/>
            <person name="Naganuma T."/>
            <person name="Kaneko K."/>
        </authorList>
    </citation>
    <scope>NUCLEOTIDE SEQUENCE [LARGE SCALE GENOMIC DNA]</scope>
    <source>
        <strain evidence="1 2">HN2</strain>
    </source>
</reference>
<sequence>MDLIWEKVVEQKNFSFHSGNRDRILKFRDLIFIENELQGGRITQQKERVYMDDDGEHLHASIVSDHPPIWFLISKEKQILYIQANCYSRIGIAISSLCKALSSIFTNMLDSMYTVEVKRLPAKGRFWDIVKRSKGVNYVEFKFMVPNIAGRTSAEIREELNRLKIEENVTSIVERKESKLGCLRVVEDEVTKAKVDTIENTGGVWSINNNEGIFRSTDNDAKVNVSHIGEVFSSQIIHQLREELAGND</sequence>
<comment type="caution">
    <text evidence="1">The sequence shown here is derived from an EMBL/GenBank/DDBJ whole genome shotgun (WGS) entry which is preliminary data.</text>
</comment>
<evidence type="ECO:0000313" key="2">
    <source>
        <dbReference type="Proteomes" id="UP000503840"/>
    </source>
</evidence>
<dbReference type="EMBL" id="BLVO01000013">
    <property type="protein sequence ID" value="GFM33416.1"/>
    <property type="molecule type" value="Genomic_DNA"/>
</dbReference>
<proteinExistence type="predicted"/>
<gene>
    <name evidence="1" type="ORF">DSM101010T_17810</name>
</gene>
<dbReference type="AlphaFoldDB" id="A0A7J0BIB5"/>
<accession>A0A7J0BIB5</accession>
<keyword evidence="2" id="KW-1185">Reference proteome</keyword>
<dbReference type="Proteomes" id="UP000503840">
    <property type="component" value="Unassembled WGS sequence"/>
</dbReference>
<name>A0A7J0BIB5_9BACT</name>
<organism evidence="1 2">
    <name type="scientific">Desulfovibrio subterraneus</name>
    <dbReference type="NCBI Taxonomy" id="2718620"/>
    <lineage>
        <taxon>Bacteria</taxon>
        <taxon>Pseudomonadati</taxon>
        <taxon>Thermodesulfobacteriota</taxon>
        <taxon>Desulfovibrionia</taxon>
        <taxon>Desulfovibrionales</taxon>
        <taxon>Desulfovibrionaceae</taxon>
        <taxon>Desulfovibrio</taxon>
    </lineage>
</organism>